<feature type="compositionally biased region" description="Basic residues" evidence="1">
    <location>
        <begin position="1"/>
        <end position="10"/>
    </location>
</feature>
<evidence type="ECO:0000256" key="1">
    <source>
        <dbReference type="SAM" id="MobiDB-lite"/>
    </source>
</evidence>
<comment type="caution">
    <text evidence="2">The sequence shown here is derived from an EMBL/GenBank/DDBJ whole genome shotgun (WGS) entry which is preliminary data.</text>
</comment>
<organism evidence="2 3">
    <name type="scientific">Kingdonia uniflora</name>
    <dbReference type="NCBI Taxonomy" id="39325"/>
    <lineage>
        <taxon>Eukaryota</taxon>
        <taxon>Viridiplantae</taxon>
        <taxon>Streptophyta</taxon>
        <taxon>Embryophyta</taxon>
        <taxon>Tracheophyta</taxon>
        <taxon>Spermatophyta</taxon>
        <taxon>Magnoliopsida</taxon>
        <taxon>Ranunculales</taxon>
        <taxon>Circaeasteraceae</taxon>
        <taxon>Kingdonia</taxon>
    </lineage>
</organism>
<evidence type="ECO:0000313" key="2">
    <source>
        <dbReference type="EMBL" id="KAF6160296.1"/>
    </source>
</evidence>
<protein>
    <submittedName>
        <fullName evidence="2">Uncharacterized protein</fullName>
    </submittedName>
</protein>
<evidence type="ECO:0000313" key="3">
    <source>
        <dbReference type="Proteomes" id="UP000541444"/>
    </source>
</evidence>
<gene>
    <name evidence="2" type="ORF">GIB67_019065</name>
</gene>
<proteinExistence type="predicted"/>
<name>A0A7J7MZI6_9MAGN</name>
<feature type="compositionally biased region" description="Basic residues" evidence="1">
    <location>
        <begin position="91"/>
        <end position="100"/>
    </location>
</feature>
<feature type="compositionally biased region" description="Basic and acidic residues" evidence="1">
    <location>
        <begin position="101"/>
        <end position="111"/>
    </location>
</feature>
<dbReference type="OrthoDB" id="673745at2759"/>
<dbReference type="Proteomes" id="UP000541444">
    <property type="component" value="Unassembled WGS sequence"/>
</dbReference>
<feature type="compositionally biased region" description="Basic and acidic residues" evidence="1">
    <location>
        <begin position="68"/>
        <end position="90"/>
    </location>
</feature>
<dbReference type="PANTHER" id="PTHR37218">
    <property type="entry name" value="COILED-COIL PROTEIN"/>
    <property type="match status" value="1"/>
</dbReference>
<dbReference type="AlphaFoldDB" id="A0A7J7MZI6"/>
<keyword evidence="3" id="KW-1185">Reference proteome</keyword>
<reference evidence="2 3" key="1">
    <citation type="journal article" date="2020" name="IScience">
        <title>Genome Sequencing of the Endangered Kingdonia uniflora (Circaeasteraceae, Ranunculales) Reveals Potential Mechanisms of Evolutionary Specialization.</title>
        <authorList>
            <person name="Sun Y."/>
            <person name="Deng T."/>
            <person name="Zhang A."/>
            <person name="Moore M.J."/>
            <person name="Landis J.B."/>
            <person name="Lin N."/>
            <person name="Zhang H."/>
            <person name="Zhang X."/>
            <person name="Huang J."/>
            <person name="Zhang X."/>
            <person name="Sun H."/>
            <person name="Wang H."/>
        </authorList>
    </citation>
    <scope>NUCLEOTIDE SEQUENCE [LARGE SCALE GENOMIC DNA]</scope>
    <source>
        <strain evidence="2">TB1705</strain>
        <tissue evidence="2">Leaf</tissue>
    </source>
</reference>
<sequence length="213" mass="24136">MGGKGQRRREKNFNAAHGGYSRLPLPPKSNEVDVLPSKLRRLLEFTNSSSLNNNKAKRKNNNPTGAGGDKKLNELGKGEKERNTRDETNDKKKKAKRKRKEISDLRFDEGKGVVGVKRRERQKKYLEVKRNKNKKPKIEDGITFQGHEEIKFGEVVQAPPKLLVVPKKVTKPAHDASRERLRVQTVEAYRNYKAWSSRPGIGVSSVVNPAPSF</sequence>
<dbReference type="PANTHER" id="PTHR37218:SF2">
    <property type="entry name" value="COILED-COIL PROTEIN"/>
    <property type="match status" value="1"/>
</dbReference>
<dbReference type="EMBL" id="JACGCM010001165">
    <property type="protein sequence ID" value="KAF6160296.1"/>
    <property type="molecule type" value="Genomic_DNA"/>
</dbReference>
<accession>A0A7J7MZI6</accession>
<feature type="region of interest" description="Disordered" evidence="1">
    <location>
        <begin position="1"/>
        <end position="127"/>
    </location>
</feature>